<dbReference type="AlphaFoldDB" id="A0A6C0JWE7"/>
<sequence>MEENPITKKPSYTERRIYPVKIVCVVDEYSDTDNVIIEKIREHALKSGAVYQTRLFDSLRISDDRNNVRSLPAFHVYNRKAYIETFYPNTRPIQHINEAIERHKINEQRRANCFRPSHIIGWLKNLVRRVHTQRHPREWS</sequence>
<name>A0A6C0JWE7_9ZZZZ</name>
<organism evidence="1">
    <name type="scientific">viral metagenome</name>
    <dbReference type="NCBI Taxonomy" id="1070528"/>
    <lineage>
        <taxon>unclassified sequences</taxon>
        <taxon>metagenomes</taxon>
        <taxon>organismal metagenomes</taxon>
    </lineage>
</organism>
<evidence type="ECO:0000313" key="1">
    <source>
        <dbReference type="EMBL" id="QHU09703.1"/>
    </source>
</evidence>
<accession>A0A6C0JWE7</accession>
<protein>
    <recommendedName>
        <fullName evidence="2">Thioredoxin domain-containing protein</fullName>
    </recommendedName>
</protein>
<dbReference type="EMBL" id="MN740743">
    <property type="protein sequence ID" value="QHU09703.1"/>
    <property type="molecule type" value="Genomic_DNA"/>
</dbReference>
<proteinExistence type="predicted"/>
<evidence type="ECO:0008006" key="2">
    <source>
        <dbReference type="Google" id="ProtNLM"/>
    </source>
</evidence>
<reference evidence="1" key="1">
    <citation type="journal article" date="2020" name="Nature">
        <title>Giant virus diversity and host interactions through global metagenomics.</title>
        <authorList>
            <person name="Schulz F."/>
            <person name="Roux S."/>
            <person name="Paez-Espino D."/>
            <person name="Jungbluth S."/>
            <person name="Walsh D.A."/>
            <person name="Denef V.J."/>
            <person name="McMahon K.D."/>
            <person name="Konstantinidis K.T."/>
            <person name="Eloe-Fadrosh E.A."/>
            <person name="Kyrpides N.C."/>
            <person name="Woyke T."/>
        </authorList>
    </citation>
    <scope>NUCLEOTIDE SEQUENCE</scope>
    <source>
        <strain evidence="1">GVMAG-S-1101164-105</strain>
    </source>
</reference>